<sequence length="336" mass="38122">MLQNLPTYRWIHKLMDQYNTPIICIRLGQSTHVVIVSSPSIACEFLKTHDEIFASRADTLSAYLISDGYRSTIMAPLGKQWRMMRRILNQNILSLPVHKWLQPTRDDEANHLLYYISNQLEKQNFLTEGGLINIRITSQQFCGNIIRKMIFGTRYFGEGVEDGGPGDEETEHVSALFIILKYLNAFCISDYFPWLRGKTDFDGHEKIIRTAIEGELMIAMVDNPSNALEWVMGEMMSEPSILKRAVAELDNVVGCNRLVEESDMPQLNYIKACIKESFRLHPIAPFNVPHVSVKNTVVAGYFIPKGSHVLLSRVGLGRVGILMCGKIQCSLIQIDI</sequence>
<keyword evidence="2" id="KW-1185">Reference proteome</keyword>
<evidence type="ECO:0000313" key="2">
    <source>
        <dbReference type="Proteomes" id="UP001056120"/>
    </source>
</evidence>
<dbReference type="Proteomes" id="UP001056120">
    <property type="component" value="Linkage Group LG28"/>
</dbReference>
<reference evidence="1 2" key="2">
    <citation type="journal article" date="2022" name="Mol. Ecol. Resour.">
        <title>The genomes of chicory, endive, great burdock and yacon provide insights into Asteraceae paleo-polyploidization history and plant inulin production.</title>
        <authorList>
            <person name="Fan W."/>
            <person name="Wang S."/>
            <person name="Wang H."/>
            <person name="Wang A."/>
            <person name="Jiang F."/>
            <person name="Liu H."/>
            <person name="Zhao H."/>
            <person name="Xu D."/>
            <person name="Zhang Y."/>
        </authorList>
    </citation>
    <scope>NUCLEOTIDE SEQUENCE [LARGE SCALE GENOMIC DNA]</scope>
    <source>
        <strain evidence="2">cv. Yunnan</strain>
        <tissue evidence="1">Leaves</tissue>
    </source>
</reference>
<accession>A0ACB8YGC2</accession>
<reference evidence="2" key="1">
    <citation type="journal article" date="2022" name="Mol. Ecol. Resour.">
        <title>The genomes of chicory, endive, great burdock and yacon provide insights into Asteraceae palaeo-polyploidization history and plant inulin production.</title>
        <authorList>
            <person name="Fan W."/>
            <person name="Wang S."/>
            <person name="Wang H."/>
            <person name="Wang A."/>
            <person name="Jiang F."/>
            <person name="Liu H."/>
            <person name="Zhao H."/>
            <person name="Xu D."/>
            <person name="Zhang Y."/>
        </authorList>
    </citation>
    <scope>NUCLEOTIDE SEQUENCE [LARGE SCALE GENOMIC DNA]</scope>
    <source>
        <strain evidence="2">cv. Yunnan</strain>
    </source>
</reference>
<protein>
    <submittedName>
        <fullName evidence="1">Uncharacterized protein</fullName>
    </submittedName>
</protein>
<proteinExistence type="predicted"/>
<dbReference type="EMBL" id="CM042045">
    <property type="protein sequence ID" value="KAI3683000.1"/>
    <property type="molecule type" value="Genomic_DNA"/>
</dbReference>
<name>A0ACB8YGC2_9ASTR</name>
<comment type="caution">
    <text evidence="1">The sequence shown here is derived from an EMBL/GenBank/DDBJ whole genome shotgun (WGS) entry which is preliminary data.</text>
</comment>
<organism evidence="1 2">
    <name type="scientific">Smallanthus sonchifolius</name>
    <dbReference type="NCBI Taxonomy" id="185202"/>
    <lineage>
        <taxon>Eukaryota</taxon>
        <taxon>Viridiplantae</taxon>
        <taxon>Streptophyta</taxon>
        <taxon>Embryophyta</taxon>
        <taxon>Tracheophyta</taxon>
        <taxon>Spermatophyta</taxon>
        <taxon>Magnoliopsida</taxon>
        <taxon>eudicotyledons</taxon>
        <taxon>Gunneridae</taxon>
        <taxon>Pentapetalae</taxon>
        <taxon>asterids</taxon>
        <taxon>campanulids</taxon>
        <taxon>Asterales</taxon>
        <taxon>Asteraceae</taxon>
        <taxon>Asteroideae</taxon>
        <taxon>Heliantheae alliance</taxon>
        <taxon>Millerieae</taxon>
        <taxon>Smallanthus</taxon>
    </lineage>
</organism>
<gene>
    <name evidence="1" type="ORF">L1987_83445</name>
</gene>
<evidence type="ECO:0000313" key="1">
    <source>
        <dbReference type="EMBL" id="KAI3683000.1"/>
    </source>
</evidence>